<evidence type="ECO:0000256" key="3">
    <source>
        <dbReference type="ARBA" id="ARBA00022737"/>
    </source>
</evidence>
<dbReference type="InterPro" id="IPR037523">
    <property type="entry name" value="VOC_core"/>
</dbReference>
<dbReference type="Pfam" id="PF00903">
    <property type="entry name" value="Glyoxalase"/>
    <property type="match status" value="1"/>
</dbReference>
<evidence type="ECO:0000313" key="8">
    <source>
        <dbReference type="Proteomes" id="UP000183947"/>
    </source>
</evidence>
<evidence type="ECO:0000256" key="4">
    <source>
        <dbReference type="ARBA" id="ARBA00023004"/>
    </source>
</evidence>
<feature type="binding site" evidence="5">
    <location>
        <position position="345"/>
    </location>
    <ligand>
        <name>Fe cation</name>
        <dbReference type="ChEBI" id="CHEBI:24875"/>
    </ligand>
</feature>
<dbReference type="AlphaFoldDB" id="A0A1M6XIS0"/>
<dbReference type="GO" id="GO:0046872">
    <property type="term" value="F:metal ion binding"/>
    <property type="evidence" value="ECO:0007669"/>
    <property type="project" value="UniProtKB-KW"/>
</dbReference>
<evidence type="ECO:0000259" key="6">
    <source>
        <dbReference type="PROSITE" id="PS51819"/>
    </source>
</evidence>
<dbReference type="PANTHER" id="PTHR11959:SF1">
    <property type="entry name" value="4-HYDROXYPHENYLPYRUVATE DIOXYGENASE"/>
    <property type="match status" value="1"/>
</dbReference>
<accession>A0A1M6XIS0</accession>
<dbReference type="STRING" id="1121959.SAMN02746009_02054"/>
<organism evidence="7 8">
    <name type="scientific">Hymenobacter psychrotolerans DSM 18569</name>
    <dbReference type="NCBI Taxonomy" id="1121959"/>
    <lineage>
        <taxon>Bacteria</taxon>
        <taxon>Pseudomonadati</taxon>
        <taxon>Bacteroidota</taxon>
        <taxon>Cytophagia</taxon>
        <taxon>Cytophagales</taxon>
        <taxon>Hymenobacteraceae</taxon>
        <taxon>Hymenobacter</taxon>
    </lineage>
</organism>
<dbReference type="Gene3D" id="3.10.180.10">
    <property type="entry name" value="2,3-Dihydroxybiphenyl 1,2-Dioxygenase, domain 1"/>
    <property type="match status" value="2"/>
</dbReference>
<keyword evidence="7" id="KW-0670">Pyruvate</keyword>
<dbReference type="Proteomes" id="UP000183947">
    <property type="component" value="Unassembled WGS sequence"/>
</dbReference>
<feature type="binding site" evidence="5">
    <location>
        <position position="183"/>
    </location>
    <ligand>
        <name>Fe cation</name>
        <dbReference type="ChEBI" id="CHEBI:24875"/>
    </ligand>
</feature>
<reference evidence="8" key="1">
    <citation type="submission" date="2016-11" db="EMBL/GenBank/DDBJ databases">
        <authorList>
            <person name="Varghese N."/>
            <person name="Submissions S."/>
        </authorList>
    </citation>
    <scope>NUCLEOTIDE SEQUENCE [LARGE SCALE GENOMIC DNA]</scope>
    <source>
        <strain evidence="8">DSM 18569</strain>
    </source>
</reference>
<dbReference type="GO" id="GO:0006572">
    <property type="term" value="P:L-tyrosine catabolic process"/>
    <property type="evidence" value="ECO:0007669"/>
    <property type="project" value="TreeGrafter"/>
</dbReference>
<keyword evidence="7" id="KW-0223">Dioxygenase</keyword>
<keyword evidence="7" id="KW-0560">Oxidoreductase</keyword>
<protein>
    <submittedName>
        <fullName evidence="7">4-hydroxyphenylpyruvate dioxygenase</fullName>
    </submittedName>
</protein>
<dbReference type="InterPro" id="IPR004360">
    <property type="entry name" value="Glyas_Fos-R_dOase_dom"/>
</dbReference>
<proteinExistence type="inferred from homology"/>
<keyword evidence="3" id="KW-0677">Repeat</keyword>
<dbReference type="PANTHER" id="PTHR11959">
    <property type="entry name" value="4-HYDROXYPHENYLPYRUVATE DIOXYGENASE"/>
    <property type="match status" value="1"/>
</dbReference>
<dbReference type="InterPro" id="IPR029068">
    <property type="entry name" value="Glyas_Bleomycin-R_OHBP_Dase"/>
</dbReference>
<feature type="binding site" evidence="5">
    <location>
        <position position="266"/>
    </location>
    <ligand>
        <name>Fe cation</name>
        <dbReference type="ChEBI" id="CHEBI:24875"/>
    </ligand>
</feature>
<sequence length="377" mass="42395">MQTMTSPAVQAQPAQDFLPLNGTDYIEFYVGNAKQSAYYYQAAFGFELVAYAGPETGVRDRASYVLQQNKIRFVLTTSLLPDSDITRHVAQHGDGVKVMALWVDDARKSFDETTKRGAKVAFEPYTIEDENGSVTLAGIYTYGETVHTFVERSNYNGPFMPGFVAKTSNVPQGAPVGLEVVDHCVGNVGWGEMNQWVKFYEDVLGFKLLITFDDDDISTEYSALMSKVVSNGNGFVKFPINEPAEGKKKSQIEEYLDFYHSPGVQHMALITNDIRTTVTELRRRGVEFLSVPGTYYDDLLERIGHIDEDLESIKALNLLVDRDEEGYLLQIFTKPVEDRPTVFFEIIQRKGAKSFGKGNFKALFEAIEREQDLRGNL</sequence>
<gene>
    <name evidence="7" type="ORF">SAMN02746009_02054</name>
</gene>
<name>A0A1M6XIS0_9BACT</name>
<dbReference type="EMBL" id="FRAS01000009">
    <property type="protein sequence ID" value="SHL05867.1"/>
    <property type="molecule type" value="Genomic_DNA"/>
</dbReference>
<dbReference type="RefSeq" id="WP_170865234.1">
    <property type="nucleotide sequence ID" value="NZ_FRAS01000009.1"/>
</dbReference>
<dbReference type="Pfam" id="PF14696">
    <property type="entry name" value="Glyoxalase_5"/>
    <property type="match status" value="1"/>
</dbReference>
<keyword evidence="4 5" id="KW-0408">Iron</keyword>
<comment type="cofactor">
    <cofactor evidence="5">
        <name>Fe cation</name>
        <dbReference type="ChEBI" id="CHEBI:24875"/>
    </cofactor>
    <text evidence="5">Binds 1 Fe cation per subunit.</text>
</comment>
<dbReference type="InterPro" id="IPR041735">
    <property type="entry name" value="4OHPhenylPyrv_dOase_C"/>
</dbReference>
<evidence type="ECO:0000256" key="2">
    <source>
        <dbReference type="ARBA" id="ARBA00022723"/>
    </source>
</evidence>
<keyword evidence="2 5" id="KW-0479">Metal-binding</keyword>
<dbReference type="CDD" id="cd08342">
    <property type="entry name" value="HPPD_N_like"/>
    <property type="match status" value="1"/>
</dbReference>
<feature type="domain" description="VOC" evidence="6">
    <location>
        <begin position="180"/>
        <end position="334"/>
    </location>
</feature>
<evidence type="ECO:0000256" key="1">
    <source>
        <dbReference type="ARBA" id="ARBA00005877"/>
    </source>
</evidence>
<evidence type="ECO:0000313" key="7">
    <source>
        <dbReference type="EMBL" id="SHL05867.1"/>
    </source>
</evidence>
<dbReference type="FunFam" id="3.10.180.10:FF:000001">
    <property type="entry name" value="4-hydroxyphenylpyruvate dioxygenase"/>
    <property type="match status" value="1"/>
</dbReference>
<dbReference type="CDD" id="cd07250">
    <property type="entry name" value="HPPD_C_like"/>
    <property type="match status" value="1"/>
</dbReference>
<keyword evidence="8" id="KW-1185">Reference proteome</keyword>
<dbReference type="InterPro" id="IPR041736">
    <property type="entry name" value="4OHPhenylPyrv_dOase_N"/>
</dbReference>
<comment type="similarity">
    <text evidence="1">Belongs to the 4HPPD family.</text>
</comment>
<evidence type="ECO:0000256" key="5">
    <source>
        <dbReference type="PIRSR" id="PIRSR009283-1"/>
    </source>
</evidence>
<dbReference type="GO" id="GO:0003868">
    <property type="term" value="F:4-hydroxyphenylpyruvate dioxygenase activity"/>
    <property type="evidence" value="ECO:0007669"/>
    <property type="project" value="InterPro"/>
</dbReference>
<feature type="domain" description="VOC" evidence="6">
    <location>
        <begin position="22"/>
        <end position="152"/>
    </location>
</feature>
<dbReference type="SUPFAM" id="SSF54593">
    <property type="entry name" value="Glyoxalase/Bleomycin resistance protein/Dihydroxybiphenyl dioxygenase"/>
    <property type="match status" value="1"/>
</dbReference>
<dbReference type="NCBIfam" id="TIGR01263">
    <property type="entry name" value="4HPPD"/>
    <property type="match status" value="1"/>
</dbReference>
<dbReference type="PROSITE" id="PS51819">
    <property type="entry name" value="VOC"/>
    <property type="match status" value="2"/>
</dbReference>
<dbReference type="PIRSF" id="PIRSF009283">
    <property type="entry name" value="HPP_dOase"/>
    <property type="match status" value="1"/>
</dbReference>
<dbReference type="InterPro" id="IPR005956">
    <property type="entry name" value="4OHPhenylPyrv_dOase"/>
</dbReference>